<feature type="compositionally biased region" description="Basic and acidic residues" evidence="1">
    <location>
        <begin position="305"/>
        <end position="336"/>
    </location>
</feature>
<evidence type="ECO:0000313" key="2">
    <source>
        <dbReference type="EMBL" id="CAH0597814.1"/>
    </source>
</evidence>
<feature type="compositionally biased region" description="Low complexity" evidence="1">
    <location>
        <begin position="47"/>
        <end position="60"/>
    </location>
</feature>
<organism evidence="2 3">
    <name type="scientific">Chrysodeixis includens</name>
    <name type="common">Soybean looper</name>
    <name type="synonym">Pseudoplusia includens</name>
    <dbReference type="NCBI Taxonomy" id="689277"/>
    <lineage>
        <taxon>Eukaryota</taxon>
        <taxon>Metazoa</taxon>
        <taxon>Ecdysozoa</taxon>
        <taxon>Arthropoda</taxon>
        <taxon>Hexapoda</taxon>
        <taxon>Insecta</taxon>
        <taxon>Pterygota</taxon>
        <taxon>Neoptera</taxon>
        <taxon>Endopterygota</taxon>
        <taxon>Lepidoptera</taxon>
        <taxon>Glossata</taxon>
        <taxon>Ditrysia</taxon>
        <taxon>Noctuoidea</taxon>
        <taxon>Noctuidae</taxon>
        <taxon>Plusiinae</taxon>
        <taxon>Chrysodeixis</taxon>
    </lineage>
</organism>
<dbReference type="Proteomes" id="UP001154114">
    <property type="component" value="Chromosome 24"/>
</dbReference>
<protein>
    <submittedName>
        <fullName evidence="2">Uncharacterized protein</fullName>
    </submittedName>
</protein>
<feature type="compositionally biased region" description="Pro residues" evidence="1">
    <location>
        <begin position="30"/>
        <end position="46"/>
    </location>
</feature>
<reference evidence="2" key="1">
    <citation type="submission" date="2021-12" db="EMBL/GenBank/DDBJ databases">
        <authorList>
            <person name="King R."/>
        </authorList>
    </citation>
    <scope>NUCLEOTIDE SEQUENCE</scope>
</reference>
<sequence>MSISYSCMHEAYFSEHCLQAASGRARAAGPRPPAARPAARPAPAPRTRPAAGTCRAPRTPWTSLHTARVTTRRDTLPPPTHTPRTHACPASAAARTAPRGARPPATAGRRARTPRTTPPTPPRSTPLWTHARQSPPAASRPLPSPATPLTQRQRHQHVAEVEDGLRVAQALAALGVQQQQRRQLLGALRPALAPRRQRRPAPPAARPARRARPWSPACTPRPSPTAGRLARTENEQRGVQRRGQQRANVHERHRRRRRVLRAQRQRQPRAAAAARPQHHPAALARSRRGPAGGEGRGGRGGAHSPLDDPVVHAVGERGEQRGGQRGRHEVRMRETHGQQARARAQCLPRARAQPPPRAVAHVAQRHARRQLGAQPACPHASHTRLHIVSKRLYTKTLHRYYIYKSKMVKKKYIP</sequence>
<gene>
    <name evidence="2" type="ORF">CINC_LOCUS7893</name>
</gene>
<dbReference type="EMBL" id="LR824027">
    <property type="protein sequence ID" value="CAH0597814.1"/>
    <property type="molecule type" value="Genomic_DNA"/>
</dbReference>
<feature type="compositionally biased region" description="Basic residues" evidence="1">
    <location>
        <begin position="251"/>
        <end position="267"/>
    </location>
</feature>
<name>A0A9P0BWP5_CHRIL</name>
<feature type="region of interest" description="Disordered" evidence="1">
    <location>
        <begin position="24"/>
        <end position="157"/>
    </location>
</feature>
<feature type="compositionally biased region" description="Low complexity" evidence="1">
    <location>
        <begin position="131"/>
        <end position="141"/>
    </location>
</feature>
<keyword evidence="3" id="KW-1185">Reference proteome</keyword>
<evidence type="ECO:0000256" key="1">
    <source>
        <dbReference type="SAM" id="MobiDB-lite"/>
    </source>
</evidence>
<feature type="region of interest" description="Disordered" evidence="1">
    <location>
        <begin position="188"/>
        <end position="339"/>
    </location>
</feature>
<feature type="compositionally biased region" description="Low complexity" evidence="1">
    <location>
        <begin position="268"/>
        <end position="284"/>
    </location>
</feature>
<dbReference type="AlphaFoldDB" id="A0A9P0BWP5"/>
<feature type="compositionally biased region" description="Gly residues" evidence="1">
    <location>
        <begin position="290"/>
        <end position="301"/>
    </location>
</feature>
<proteinExistence type="predicted"/>
<feature type="compositionally biased region" description="Low complexity" evidence="1">
    <location>
        <begin position="85"/>
        <end position="108"/>
    </location>
</feature>
<accession>A0A9P0BWP5</accession>
<evidence type="ECO:0000313" key="3">
    <source>
        <dbReference type="Proteomes" id="UP001154114"/>
    </source>
</evidence>